<dbReference type="AlphaFoldDB" id="A0A1S6JKN8"/>
<dbReference type="KEGG" id="spac:B1H29_29075"/>
<evidence type="ECO:0000256" key="1">
    <source>
        <dbReference type="SAM" id="MobiDB-lite"/>
    </source>
</evidence>
<proteinExistence type="predicted"/>
<keyword evidence="3" id="KW-1185">Reference proteome</keyword>
<organism evidence="2 3">
    <name type="scientific">Streptomyces pactum</name>
    <dbReference type="NCBI Taxonomy" id="68249"/>
    <lineage>
        <taxon>Bacteria</taxon>
        <taxon>Bacillati</taxon>
        <taxon>Actinomycetota</taxon>
        <taxon>Actinomycetes</taxon>
        <taxon>Kitasatosporales</taxon>
        <taxon>Streptomycetaceae</taxon>
        <taxon>Streptomyces</taxon>
    </lineage>
</organism>
<name>A0A1S6JKN8_9ACTN</name>
<reference evidence="2 3" key="1">
    <citation type="submission" date="2017-02" db="EMBL/GenBank/DDBJ databases">
        <title>Streptomyces pactum ACT12 Genome sequencing and assembly.</title>
        <authorList>
            <person name="Xue Q."/>
            <person name="Yan X."/>
            <person name="Jia L."/>
            <person name="Yan H."/>
        </authorList>
    </citation>
    <scope>NUCLEOTIDE SEQUENCE [LARGE SCALE GENOMIC DNA]</scope>
    <source>
        <strain evidence="2 3">ACT12</strain>
    </source>
</reference>
<protein>
    <submittedName>
        <fullName evidence="2">Uncharacterized protein</fullName>
    </submittedName>
</protein>
<gene>
    <name evidence="2" type="ORF">B1H29_29075</name>
</gene>
<sequence length="70" mass="7395">MAWQLLPTGGGPDVTAGIPELEDEHASLFGTGGSTDEGHRKSDGAESLVDTSIRRRPYDDAELTGVQVQV</sequence>
<dbReference type="Proteomes" id="UP000189443">
    <property type="component" value="Chromosome"/>
</dbReference>
<evidence type="ECO:0000313" key="3">
    <source>
        <dbReference type="Proteomes" id="UP000189443"/>
    </source>
</evidence>
<evidence type="ECO:0000313" key="2">
    <source>
        <dbReference type="EMBL" id="AQS72299.1"/>
    </source>
</evidence>
<accession>A0A1S6JKN8</accession>
<dbReference type="EMBL" id="CP019724">
    <property type="protein sequence ID" value="AQS72299.1"/>
    <property type="molecule type" value="Genomic_DNA"/>
</dbReference>
<feature type="region of interest" description="Disordered" evidence="1">
    <location>
        <begin position="25"/>
        <end position="53"/>
    </location>
</feature>